<comment type="similarity">
    <text evidence="2 7 8">Belongs to the peptidase C12 family.</text>
</comment>
<protein>
    <recommendedName>
        <fullName evidence="8">Ubiquitin carboxyl-terminal hydrolase</fullName>
        <ecNumber evidence="8">3.4.19.12</ecNumber>
    </recommendedName>
</protein>
<evidence type="ECO:0000259" key="9">
    <source>
        <dbReference type="PROSITE" id="PS52048"/>
    </source>
</evidence>
<proteinExistence type="inferred from homology"/>
<dbReference type="PROSITE" id="PS52048">
    <property type="entry name" value="UCH_DOMAIN"/>
    <property type="match status" value="1"/>
</dbReference>
<dbReference type="Proteomes" id="UP001301769">
    <property type="component" value="Unassembled WGS sequence"/>
</dbReference>
<evidence type="ECO:0000256" key="7">
    <source>
        <dbReference type="PROSITE-ProRule" id="PRU01393"/>
    </source>
</evidence>
<keyword evidence="3 7" id="KW-0645">Protease</keyword>
<dbReference type="PROSITE" id="PS00140">
    <property type="entry name" value="UCH_1"/>
    <property type="match status" value="1"/>
</dbReference>
<dbReference type="Gene3D" id="3.40.532.10">
    <property type="entry name" value="Peptidase C12, ubiquitin carboxyl-terminal hydrolase"/>
    <property type="match status" value="1"/>
</dbReference>
<feature type="domain" description="UCH catalytic" evidence="9">
    <location>
        <begin position="8"/>
        <end position="238"/>
    </location>
</feature>
<dbReference type="PANTHER" id="PTHR10589:SF17">
    <property type="entry name" value="UBIQUITIN CARBOXYL-TERMINAL HYDROLASE"/>
    <property type="match status" value="1"/>
</dbReference>
<feature type="active site" description="Proton donor" evidence="7">
    <location>
        <position position="173"/>
    </location>
</feature>
<feature type="active site" description="Nucleophile" evidence="7">
    <location>
        <position position="98"/>
    </location>
</feature>
<evidence type="ECO:0000256" key="6">
    <source>
        <dbReference type="ARBA" id="ARBA00022807"/>
    </source>
</evidence>
<dbReference type="PRINTS" id="PR00707">
    <property type="entry name" value="UBCTHYDRLASE"/>
</dbReference>
<comment type="catalytic activity">
    <reaction evidence="1 7 8">
        <text>Thiol-dependent hydrolysis of ester, thioester, amide, peptide and isopeptide bonds formed by the C-terminal Gly of ubiquitin (a 76-residue protein attached to proteins as an intracellular targeting signal).</text>
        <dbReference type="EC" id="3.4.19.12"/>
    </reaction>
</comment>
<evidence type="ECO:0000313" key="10">
    <source>
        <dbReference type="EMBL" id="KAK4218558.1"/>
    </source>
</evidence>
<accession>A0AAN7BC61</accession>
<reference evidence="10" key="2">
    <citation type="submission" date="2023-05" db="EMBL/GenBank/DDBJ databases">
        <authorList>
            <consortium name="Lawrence Berkeley National Laboratory"/>
            <person name="Steindorff A."/>
            <person name="Hensen N."/>
            <person name="Bonometti L."/>
            <person name="Westerberg I."/>
            <person name="Brannstrom I.O."/>
            <person name="Guillou S."/>
            <person name="Cros-Aarteil S."/>
            <person name="Calhoun S."/>
            <person name="Haridas S."/>
            <person name="Kuo A."/>
            <person name="Mondo S."/>
            <person name="Pangilinan J."/>
            <person name="Riley R."/>
            <person name="Labutti K."/>
            <person name="Andreopoulos B."/>
            <person name="Lipzen A."/>
            <person name="Chen C."/>
            <person name="Yanf M."/>
            <person name="Daum C."/>
            <person name="Ng V."/>
            <person name="Clum A."/>
            <person name="Ohm R."/>
            <person name="Martin F."/>
            <person name="Silar P."/>
            <person name="Natvig D."/>
            <person name="Lalanne C."/>
            <person name="Gautier V."/>
            <person name="Ament-Velasquez S.L."/>
            <person name="Kruys A."/>
            <person name="Hutchinson M.I."/>
            <person name="Powell A.J."/>
            <person name="Barry K."/>
            <person name="Miller A.N."/>
            <person name="Grigoriev I.V."/>
            <person name="Debuchy R."/>
            <person name="Gladieux P."/>
            <person name="Thoren M.H."/>
            <person name="Johannesson H."/>
        </authorList>
    </citation>
    <scope>NUCLEOTIDE SEQUENCE</scope>
    <source>
        <strain evidence="10">PSN293</strain>
    </source>
</reference>
<keyword evidence="6 7" id="KW-0788">Thiol protease</keyword>
<dbReference type="PANTHER" id="PTHR10589">
    <property type="entry name" value="UBIQUITIN CARBOXYL-TERMINAL HYDROLASE"/>
    <property type="match status" value="1"/>
</dbReference>
<evidence type="ECO:0000256" key="3">
    <source>
        <dbReference type="ARBA" id="ARBA00022670"/>
    </source>
</evidence>
<reference evidence="10" key="1">
    <citation type="journal article" date="2023" name="Mol. Phylogenet. Evol.">
        <title>Genome-scale phylogeny and comparative genomics of the fungal order Sordariales.</title>
        <authorList>
            <person name="Hensen N."/>
            <person name="Bonometti L."/>
            <person name="Westerberg I."/>
            <person name="Brannstrom I.O."/>
            <person name="Guillou S."/>
            <person name="Cros-Aarteil S."/>
            <person name="Calhoun S."/>
            <person name="Haridas S."/>
            <person name="Kuo A."/>
            <person name="Mondo S."/>
            <person name="Pangilinan J."/>
            <person name="Riley R."/>
            <person name="LaButti K."/>
            <person name="Andreopoulos B."/>
            <person name="Lipzen A."/>
            <person name="Chen C."/>
            <person name="Yan M."/>
            <person name="Daum C."/>
            <person name="Ng V."/>
            <person name="Clum A."/>
            <person name="Steindorff A."/>
            <person name="Ohm R.A."/>
            <person name="Martin F."/>
            <person name="Silar P."/>
            <person name="Natvig D.O."/>
            <person name="Lalanne C."/>
            <person name="Gautier V."/>
            <person name="Ament-Velasquez S.L."/>
            <person name="Kruys A."/>
            <person name="Hutchinson M.I."/>
            <person name="Powell A.J."/>
            <person name="Barry K."/>
            <person name="Miller A.N."/>
            <person name="Grigoriev I.V."/>
            <person name="Debuchy R."/>
            <person name="Gladieux P."/>
            <person name="Hiltunen Thoren M."/>
            <person name="Johannesson H."/>
        </authorList>
    </citation>
    <scope>NUCLEOTIDE SEQUENCE</scope>
    <source>
        <strain evidence="10">PSN293</strain>
    </source>
</reference>
<feature type="site" description="Important for enzyme activity" evidence="7">
    <location>
        <position position="189"/>
    </location>
</feature>
<evidence type="ECO:0000256" key="5">
    <source>
        <dbReference type="ARBA" id="ARBA00022801"/>
    </source>
</evidence>
<dbReference type="EC" id="3.4.19.12" evidence="8"/>
<gene>
    <name evidence="10" type="ORF">QBC37DRAFT_411934</name>
</gene>
<evidence type="ECO:0000256" key="4">
    <source>
        <dbReference type="ARBA" id="ARBA00022786"/>
    </source>
</evidence>
<comment type="caution">
    <text evidence="10">The sequence shown here is derived from an EMBL/GenBank/DDBJ whole genome shotgun (WGS) entry which is preliminary data.</text>
</comment>
<dbReference type="EMBL" id="MU858052">
    <property type="protein sequence ID" value="KAK4218558.1"/>
    <property type="molecule type" value="Genomic_DNA"/>
</dbReference>
<name>A0AAN7BC61_9PEZI</name>
<sequence length="244" mass="26812">MSVTHRKSYLPLESNPQVFNELIHLLGASDELAFEDVLSLDEPSLLPRQPTLAAILVLPTDDVIEEKKLAAEATRAEYKGSGTEEPVVFFKQTIHNACGLYAILHALANIDPSRFFDRHSPLIRFFRDAKDCQPQERASLLESSVEIEQAHATVAVKGDSTVPDSAEDEVFYHYICFVPGADGCLYELDGDRKGPVSLGKVQVGEQGDILGPQTISLIKGYLDQGDDNIGYSLMALVHRGKEVS</sequence>
<dbReference type="GO" id="GO:0005737">
    <property type="term" value="C:cytoplasm"/>
    <property type="evidence" value="ECO:0007669"/>
    <property type="project" value="TreeGrafter"/>
</dbReference>
<evidence type="ECO:0000256" key="2">
    <source>
        <dbReference type="ARBA" id="ARBA00009326"/>
    </source>
</evidence>
<keyword evidence="4 7" id="KW-0833">Ubl conjugation pathway</keyword>
<dbReference type="GO" id="GO:0006511">
    <property type="term" value="P:ubiquitin-dependent protein catabolic process"/>
    <property type="evidence" value="ECO:0007669"/>
    <property type="project" value="UniProtKB-UniRule"/>
</dbReference>
<dbReference type="AlphaFoldDB" id="A0AAN7BC61"/>
<keyword evidence="5 7" id="KW-0378">Hydrolase</keyword>
<dbReference type="Pfam" id="PF01088">
    <property type="entry name" value="Peptidase_C12"/>
    <property type="match status" value="1"/>
</dbReference>
<dbReference type="InterPro" id="IPR057254">
    <property type="entry name" value="UCH_AS"/>
</dbReference>
<organism evidence="10 11">
    <name type="scientific">Rhypophila decipiens</name>
    <dbReference type="NCBI Taxonomy" id="261697"/>
    <lineage>
        <taxon>Eukaryota</taxon>
        <taxon>Fungi</taxon>
        <taxon>Dikarya</taxon>
        <taxon>Ascomycota</taxon>
        <taxon>Pezizomycotina</taxon>
        <taxon>Sordariomycetes</taxon>
        <taxon>Sordariomycetidae</taxon>
        <taxon>Sordariales</taxon>
        <taxon>Naviculisporaceae</taxon>
        <taxon>Rhypophila</taxon>
    </lineage>
</organism>
<dbReference type="GO" id="GO:0004843">
    <property type="term" value="F:cysteine-type deubiquitinase activity"/>
    <property type="evidence" value="ECO:0007669"/>
    <property type="project" value="UniProtKB-UniRule"/>
</dbReference>
<dbReference type="InterPro" id="IPR038765">
    <property type="entry name" value="Papain-like_cys_pep_sf"/>
</dbReference>
<evidence type="ECO:0000313" key="11">
    <source>
        <dbReference type="Proteomes" id="UP001301769"/>
    </source>
</evidence>
<dbReference type="SUPFAM" id="SSF54001">
    <property type="entry name" value="Cysteine proteinases"/>
    <property type="match status" value="1"/>
</dbReference>
<evidence type="ECO:0000256" key="1">
    <source>
        <dbReference type="ARBA" id="ARBA00000707"/>
    </source>
</evidence>
<feature type="site" description="Transition state stabilizer" evidence="7">
    <location>
        <position position="92"/>
    </location>
</feature>
<dbReference type="GO" id="GO:0016579">
    <property type="term" value="P:protein deubiquitination"/>
    <property type="evidence" value="ECO:0007669"/>
    <property type="project" value="TreeGrafter"/>
</dbReference>
<dbReference type="InterPro" id="IPR036959">
    <property type="entry name" value="Peptidase_C12_UCH_sf"/>
</dbReference>
<dbReference type="InterPro" id="IPR001578">
    <property type="entry name" value="Peptidase_C12_UCH"/>
</dbReference>
<keyword evidence="11" id="KW-1185">Reference proteome</keyword>
<evidence type="ECO:0000256" key="8">
    <source>
        <dbReference type="RuleBase" id="RU361215"/>
    </source>
</evidence>